<dbReference type="RefSeq" id="WP_253237911.1">
    <property type="nucleotide sequence ID" value="NZ_JAMYJR010000013.1"/>
</dbReference>
<protein>
    <submittedName>
        <fullName evidence="1">Uncharacterized protein</fullName>
    </submittedName>
</protein>
<evidence type="ECO:0000313" key="2">
    <source>
        <dbReference type="Proteomes" id="UP001523369"/>
    </source>
</evidence>
<proteinExistence type="predicted"/>
<name>A0ABT1DLT2_9ACTN</name>
<sequence length="192" mass="21493">MGTDIAGGVEIRPHGPASPWLLADVDLDDLPRHYDAFGLLFGVRNYAGFDPVAPGRGLPGDASPELRKLQLTDDEHDHTWVTWTELSRIDWDAPAPRVDDRIHKYEGTRFVGKSGFGADWQAVAGESADPRGSSYPEGTEWRSGDRIWRVERLTQSDVLRTDPQLATLFDTMRNLANQHGPDNVRLVVWFDS</sequence>
<organism evidence="1 2">
    <name type="scientific">Paractinoplanes aksuensis</name>
    <dbReference type="NCBI Taxonomy" id="2939490"/>
    <lineage>
        <taxon>Bacteria</taxon>
        <taxon>Bacillati</taxon>
        <taxon>Actinomycetota</taxon>
        <taxon>Actinomycetes</taxon>
        <taxon>Micromonosporales</taxon>
        <taxon>Micromonosporaceae</taxon>
        <taxon>Paractinoplanes</taxon>
    </lineage>
</organism>
<keyword evidence="2" id="KW-1185">Reference proteome</keyword>
<accession>A0ABT1DLT2</accession>
<comment type="caution">
    <text evidence="1">The sequence shown here is derived from an EMBL/GenBank/DDBJ whole genome shotgun (WGS) entry which is preliminary data.</text>
</comment>
<dbReference type="Proteomes" id="UP001523369">
    <property type="component" value="Unassembled WGS sequence"/>
</dbReference>
<gene>
    <name evidence="1" type="ORF">M1L60_14435</name>
</gene>
<reference evidence="1 2" key="1">
    <citation type="submission" date="2022-06" db="EMBL/GenBank/DDBJ databases">
        <title>New Species of the Genus Actinoplanes, ActinopZanes ferrugineus.</title>
        <authorList>
            <person name="Ding P."/>
        </authorList>
    </citation>
    <scope>NUCLEOTIDE SEQUENCE [LARGE SCALE GENOMIC DNA]</scope>
    <source>
        <strain evidence="1 2">TRM88003</strain>
    </source>
</reference>
<evidence type="ECO:0000313" key="1">
    <source>
        <dbReference type="EMBL" id="MCO8271792.1"/>
    </source>
</evidence>
<dbReference type="EMBL" id="JAMYJR010000013">
    <property type="protein sequence ID" value="MCO8271792.1"/>
    <property type="molecule type" value="Genomic_DNA"/>
</dbReference>